<evidence type="ECO:0000259" key="1">
    <source>
        <dbReference type="PROSITE" id="PS51186"/>
    </source>
</evidence>
<reference evidence="2" key="1">
    <citation type="submission" date="2021-01" db="EMBL/GenBank/DDBJ databases">
        <title>Description of Breznakiella homolactica.</title>
        <authorList>
            <person name="Song Y."/>
            <person name="Brune A."/>
        </authorList>
    </citation>
    <scope>NUCLEOTIDE SEQUENCE</scope>
    <source>
        <strain evidence="2">RmG30</strain>
    </source>
</reference>
<organism evidence="2 3">
    <name type="scientific">Breznakiella homolactica</name>
    <dbReference type="NCBI Taxonomy" id="2798577"/>
    <lineage>
        <taxon>Bacteria</taxon>
        <taxon>Pseudomonadati</taxon>
        <taxon>Spirochaetota</taxon>
        <taxon>Spirochaetia</taxon>
        <taxon>Spirochaetales</taxon>
        <taxon>Breznakiellaceae</taxon>
        <taxon>Breznakiella</taxon>
    </lineage>
</organism>
<keyword evidence="3" id="KW-1185">Reference proteome</keyword>
<dbReference type="KEGG" id="bhc:JFL75_06005"/>
<dbReference type="SUPFAM" id="SSF55729">
    <property type="entry name" value="Acyl-CoA N-acyltransferases (Nat)"/>
    <property type="match status" value="1"/>
</dbReference>
<evidence type="ECO:0000313" key="2">
    <source>
        <dbReference type="EMBL" id="QQO10466.1"/>
    </source>
</evidence>
<dbReference type="PROSITE" id="PS51186">
    <property type="entry name" value="GNAT"/>
    <property type="match status" value="1"/>
</dbReference>
<dbReference type="InterPro" id="IPR016181">
    <property type="entry name" value="Acyl_CoA_acyltransferase"/>
</dbReference>
<proteinExistence type="predicted"/>
<dbReference type="Pfam" id="PF13508">
    <property type="entry name" value="Acetyltransf_7"/>
    <property type="match status" value="1"/>
</dbReference>
<evidence type="ECO:0000313" key="3">
    <source>
        <dbReference type="Proteomes" id="UP000595917"/>
    </source>
</evidence>
<feature type="domain" description="N-acetyltransferase" evidence="1">
    <location>
        <begin position="1"/>
        <end position="89"/>
    </location>
</feature>
<protein>
    <submittedName>
        <fullName evidence="2">GNAT family N-acetyltransferase</fullName>
    </submittedName>
</protein>
<sequence length="89" mass="10194">MRNTAYCDCEIIRLYVSREVQGCGIGSQLLEYMMYCYRGLGCRTMAARTLLGARNNSFYLKQGGTENQTQDFEFGGRKYPAVEFTFSLE</sequence>
<gene>
    <name evidence="2" type="ORF">JFL75_06005</name>
</gene>
<dbReference type="CDD" id="cd04301">
    <property type="entry name" value="NAT_SF"/>
    <property type="match status" value="1"/>
</dbReference>
<dbReference type="Gene3D" id="3.40.630.30">
    <property type="match status" value="1"/>
</dbReference>
<dbReference type="GO" id="GO:0016747">
    <property type="term" value="F:acyltransferase activity, transferring groups other than amino-acyl groups"/>
    <property type="evidence" value="ECO:0007669"/>
    <property type="project" value="InterPro"/>
</dbReference>
<dbReference type="Proteomes" id="UP000595917">
    <property type="component" value="Chromosome"/>
</dbReference>
<dbReference type="EMBL" id="CP067089">
    <property type="protein sequence ID" value="QQO10466.1"/>
    <property type="molecule type" value="Genomic_DNA"/>
</dbReference>
<dbReference type="AlphaFoldDB" id="A0A7T7XQ77"/>
<accession>A0A7T7XQ77</accession>
<dbReference type="InterPro" id="IPR000182">
    <property type="entry name" value="GNAT_dom"/>
</dbReference>
<name>A0A7T7XQ77_9SPIR</name>